<reference evidence="4" key="3">
    <citation type="submission" date="2025-08" db="UniProtKB">
        <authorList>
            <consortium name="RefSeq"/>
        </authorList>
    </citation>
    <scope>IDENTIFICATION</scope>
    <source>
        <strain evidence="4">NI907</strain>
    </source>
</reference>
<feature type="signal peptide" evidence="1">
    <location>
        <begin position="1"/>
        <end position="19"/>
    </location>
</feature>
<dbReference type="PANTHER" id="PTHR24359:SF37">
    <property type="entry name" value="PROTEIN KINASE DOMAIN-CONTAINING PROTEIN"/>
    <property type="match status" value="1"/>
</dbReference>
<dbReference type="InterPro" id="IPR000719">
    <property type="entry name" value="Prot_kinase_dom"/>
</dbReference>
<feature type="chain" id="PRO_5028072291" description="Protein kinase domain-containing protein" evidence="1">
    <location>
        <begin position="20"/>
        <end position="395"/>
    </location>
</feature>
<dbReference type="GO" id="GO:0005524">
    <property type="term" value="F:ATP binding"/>
    <property type="evidence" value="ECO:0007669"/>
    <property type="project" value="InterPro"/>
</dbReference>
<dbReference type="Proteomes" id="UP000515153">
    <property type="component" value="Chromosome VII"/>
</dbReference>
<dbReference type="SUPFAM" id="SSF56112">
    <property type="entry name" value="Protein kinase-like (PK-like)"/>
    <property type="match status" value="1"/>
</dbReference>
<proteinExistence type="predicted"/>
<dbReference type="GeneID" id="41965101"/>
<keyword evidence="3" id="KW-1185">Reference proteome</keyword>
<evidence type="ECO:0000259" key="2">
    <source>
        <dbReference type="SMART" id="SM00220"/>
    </source>
</evidence>
<protein>
    <recommendedName>
        <fullName evidence="2">Protein kinase domain-containing protein</fullName>
    </recommendedName>
</protein>
<evidence type="ECO:0000313" key="4">
    <source>
        <dbReference type="RefSeq" id="XP_030980170.1"/>
    </source>
</evidence>
<accession>A0A6P8AZ22</accession>
<dbReference type="PANTHER" id="PTHR24359">
    <property type="entry name" value="SERINE/THREONINE-PROTEIN KINASE SBK1"/>
    <property type="match status" value="1"/>
</dbReference>
<feature type="domain" description="Protein kinase" evidence="2">
    <location>
        <begin position="28"/>
        <end position="376"/>
    </location>
</feature>
<reference evidence="3 4" key="1">
    <citation type="journal article" date="2019" name="Mol. Biol. Evol.">
        <title>Blast fungal genomes show frequent chromosomal changes, gene gains and losses, and effector gene turnover.</title>
        <authorList>
            <person name="Gomez Luciano L.B."/>
            <person name="Jason Tsai I."/>
            <person name="Chuma I."/>
            <person name="Tosa Y."/>
            <person name="Chen Y.H."/>
            <person name="Li J.Y."/>
            <person name="Li M.Y."/>
            <person name="Jade Lu M.Y."/>
            <person name="Nakayashiki H."/>
            <person name="Li W.H."/>
        </authorList>
    </citation>
    <scope>NUCLEOTIDE SEQUENCE [LARGE SCALE GENOMIC DNA]</scope>
    <source>
        <strain evidence="3 4">NI907</strain>
    </source>
</reference>
<name>A0A6P8AZ22_PYRGI</name>
<evidence type="ECO:0000313" key="3">
    <source>
        <dbReference type="Proteomes" id="UP000515153"/>
    </source>
</evidence>
<sequence>MIPGHILAIAAFLAIPALAGGGSNKFPFTVANNRDRIDFCLVVMAKSVYTGPFKYIRFIPTSGTVIFKDKKTSTTEIKLNDKCDPQIINLPNGLNIGVVPYYFPDNPPELERRWRDEHAFEREVRSMKLSSHKPRTHLVNLIVTFRLKNHYYLVFPWAEGNFWDFAQTYEFGPHPTSDIQQRVWARLLAIQIHDIASGIQAIHVIRLSTTTEIYGRHGDIKPKNILCTGINAITRTYYGTYQASEFETIGKTSQVSGIWALGCIYLEITTWYLGYKEAYDGFSDALLTQSSFVDQLSEDTFYHIVKTPYYGIRAVIKEEVIEWVDRLHYHPQCTAYVQDLLDFVMNHMPVVDEDPSKRANNNPAVSQLQGMLEKCFDGQAYCLPPDASRPWVRAA</sequence>
<dbReference type="Gene3D" id="1.10.510.10">
    <property type="entry name" value="Transferase(Phosphotransferase) domain 1"/>
    <property type="match status" value="1"/>
</dbReference>
<reference evidence="4" key="2">
    <citation type="submission" date="2019-10" db="EMBL/GenBank/DDBJ databases">
        <authorList>
            <consortium name="NCBI Genome Project"/>
        </authorList>
    </citation>
    <scope>NUCLEOTIDE SEQUENCE</scope>
    <source>
        <strain evidence="4">NI907</strain>
    </source>
</reference>
<evidence type="ECO:0000256" key="1">
    <source>
        <dbReference type="SAM" id="SignalP"/>
    </source>
</evidence>
<dbReference type="InterPro" id="IPR011009">
    <property type="entry name" value="Kinase-like_dom_sf"/>
</dbReference>
<dbReference type="AlphaFoldDB" id="A0A6P8AZ22"/>
<dbReference type="SMART" id="SM00220">
    <property type="entry name" value="S_TKc"/>
    <property type="match status" value="1"/>
</dbReference>
<gene>
    <name evidence="4" type="ORF">PgNI_10219</name>
</gene>
<organism evidence="3 4">
    <name type="scientific">Pyricularia grisea</name>
    <name type="common">Crabgrass-specific blast fungus</name>
    <name type="synonym">Magnaporthe grisea</name>
    <dbReference type="NCBI Taxonomy" id="148305"/>
    <lineage>
        <taxon>Eukaryota</taxon>
        <taxon>Fungi</taxon>
        <taxon>Dikarya</taxon>
        <taxon>Ascomycota</taxon>
        <taxon>Pezizomycotina</taxon>
        <taxon>Sordariomycetes</taxon>
        <taxon>Sordariomycetidae</taxon>
        <taxon>Magnaporthales</taxon>
        <taxon>Pyriculariaceae</taxon>
        <taxon>Pyricularia</taxon>
    </lineage>
</organism>
<dbReference type="RefSeq" id="XP_030980170.1">
    <property type="nucleotide sequence ID" value="XM_031130193.1"/>
</dbReference>
<dbReference type="GO" id="GO:0004674">
    <property type="term" value="F:protein serine/threonine kinase activity"/>
    <property type="evidence" value="ECO:0007669"/>
    <property type="project" value="TreeGrafter"/>
</dbReference>
<keyword evidence="1" id="KW-0732">Signal</keyword>
<dbReference type="KEGG" id="pgri:PgNI_10219"/>